<dbReference type="EMBL" id="BNJQ01000005">
    <property type="protein sequence ID" value="GHP03391.1"/>
    <property type="molecule type" value="Genomic_DNA"/>
</dbReference>
<keyword evidence="7" id="KW-0175">Coiled coil</keyword>
<dbReference type="InterPro" id="IPR008685">
    <property type="entry name" value="Centromere_Mis12"/>
</dbReference>
<evidence type="ECO:0000256" key="8">
    <source>
        <dbReference type="ARBA" id="ARBA00023306"/>
    </source>
</evidence>
<dbReference type="GO" id="GO:0005634">
    <property type="term" value="C:nucleus"/>
    <property type="evidence" value="ECO:0007669"/>
    <property type="project" value="InterPro"/>
</dbReference>
<gene>
    <name evidence="11" type="ORF">PPROV_000214600</name>
</gene>
<comment type="subcellular location">
    <subcellularLocation>
        <location evidence="1">Chromosome</location>
        <location evidence="1">Centromere</location>
        <location evidence="1">Kinetochore</location>
    </subcellularLocation>
</comment>
<keyword evidence="4" id="KW-0132">Cell division</keyword>
<keyword evidence="8" id="KW-0131">Cell cycle</keyword>
<accession>A0A830HCT5</accession>
<organism evidence="11 12">
    <name type="scientific">Pycnococcus provasolii</name>
    <dbReference type="NCBI Taxonomy" id="41880"/>
    <lineage>
        <taxon>Eukaryota</taxon>
        <taxon>Viridiplantae</taxon>
        <taxon>Chlorophyta</taxon>
        <taxon>Pseudoscourfieldiophyceae</taxon>
        <taxon>Pseudoscourfieldiales</taxon>
        <taxon>Pycnococcaceae</taxon>
        <taxon>Pycnococcus</taxon>
    </lineage>
</organism>
<keyword evidence="12" id="KW-1185">Reference proteome</keyword>
<evidence type="ECO:0000256" key="10">
    <source>
        <dbReference type="SAM" id="MobiDB-lite"/>
    </source>
</evidence>
<keyword evidence="9" id="KW-0137">Centromere</keyword>
<keyword evidence="6" id="KW-0995">Kinetochore</keyword>
<comment type="caution">
    <text evidence="11">The sequence shown here is derived from an EMBL/GenBank/DDBJ whole genome shotgun (WGS) entry which is preliminary data.</text>
</comment>
<evidence type="ECO:0000256" key="1">
    <source>
        <dbReference type="ARBA" id="ARBA00004629"/>
    </source>
</evidence>
<dbReference type="Pfam" id="PF05859">
    <property type="entry name" value="Mis12"/>
    <property type="match status" value="1"/>
</dbReference>
<feature type="compositionally biased region" description="Low complexity" evidence="10">
    <location>
        <begin position="11"/>
        <end position="41"/>
    </location>
</feature>
<feature type="region of interest" description="Disordered" evidence="10">
    <location>
        <begin position="1"/>
        <end position="41"/>
    </location>
</feature>
<dbReference type="GO" id="GO:0051382">
    <property type="term" value="P:kinetochore assembly"/>
    <property type="evidence" value="ECO:0007669"/>
    <property type="project" value="TreeGrafter"/>
</dbReference>
<dbReference type="PANTHER" id="PTHR14527">
    <property type="entry name" value="PROTEIN MIS12 HOMOLOG"/>
    <property type="match status" value="1"/>
</dbReference>
<evidence type="ECO:0000256" key="3">
    <source>
        <dbReference type="ARBA" id="ARBA00022454"/>
    </source>
</evidence>
<evidence type="ECO:0000256" key="4">
    <source>
        <dbReference type="ARBA" id="ARBA00022618"/>
    </source>
</evidence>
<dbReference type="PANTHER" id="PTHR14527:SF2">
    <property type="entry name" value="PROTEIN MIS12 HOMOLOG"/>
    <property type="match status" value="1"/>
</dbReference>
<reference evidence="11" key="1">
    <citation type="submission" date="2020-10" db="EMBL/GenBank/DDBJ databases">
        <title>Unveiling of a novel bifunctional photoreceptor, Dualchrome1, isolated from a cosmopolitan green alga.</title>
        <authorList>
            <person name="Suzuki S."/>
            <person name="Kawachi M."/>
        </authorList>
    </citation>
    <scope>NUCLEOTIDE SEQUENCE</scope>
    <source>
        <strain evidence="11">NIES 2893</strain>
    </source>
</reference>
<dbReference type="GO" id="GO:0051301">
    <property type="term" value="P:cell division"/>
    <property type="evidence" value="ECO:0007669"/>
    <property type="project" value="UniProtKB-KW"/>
</dbReference>
<name>A0A830HCT5_9CHLO</name>
<evidence type="ECO:0000256" key="9">
    <source>
        <dbReference type="ARBA" id="ARBA00023328"/>
    </source>
</evidence>
<evidence type="ECO:0000256" key="2">
    <source>
        <dbReference type="ARBA" id="ARBA00008643"/>
    </source>
</evidence>
<keyword evidence="5" id="KW-0498">Mitosis</keyword>
<sequence length="285" mass="30706">MPVDASWTPNTAAQPTPSTSTTMQMQQQQQTQQHAHVTSSPASALAATLPTTKLLSDASDSVLYYCADAMDAYEGYLLSQLPQHADQQDKVKMFAQQLFEALRTNATAKLEVFQQRAVERCFAIPAKLRTALRRLEGGEEPMTEEQEQIAQEAALDEELTRLRAAVSAERRAASELHGEAAALKRELSSYEARVAKGATAPFLISGVDGVTDGKENEARIVEDAAVLVAAATKLQPLMQKADGLVTKVSEADETPEAVEAEIARRRAVLGGLGVGALHELGQNLH</sequence>
<evidence type="ECO:0000313" key="12">
    <source>
        <dbReference type="Proteomes" id="UP000660262"/>
    </source>
</evidence>
<dbReference type="GO" id="GO:0000444">
    <property type="term" value="C:MIS12/MIND type complex"/>
    <property type="evidence" value="ECO:0007669"/>
    <property type="project" value="TreeGrafter"/>
</dbReference>
<proteinExistence type="inferred from homology"/>
<dbReference type="GO" id="GO:0000070">
    <property type="term" value="P:mitotic sister chromatid segregation"/>
    <property type="evidence" value="ECO:0007669"/>
    <property type="project" value="TreeGrafter"/>
</dbReference>
<evidence type="ECO:0000256" key="7">
    <source>
        <dbReference type="ARBA" id="ARBA00023054"/>
    </source>
</evidence>
<comment type="similarity">
    <text evidence="2">Belongs to the mis12 family.</text>
</comment>
<keyword evidence="3" id="KW-0158">Chromosome</keyword>
<evidence type="ECO:0000313" key="11">
    <source>
        <dbReference type="EMBL" id="GHP03391.1"/>
    </source>
</evidence>
<dbReference type="AlphaFoldDB" id="A0A830HCT5"/>
<protein>
    <submittedName>
        <fullName evidence="11">Uncharacterized protein</fullName>
    </submittedName>
</protein>
<evidence type="ECO:0000256" key="6">
    <source>
        <dbReference type="ARBA" id="ARBA00022838"/>
    </source>
</evidence>
<evidence type="ECO:0000256" key="5">
    <source>
        <dbReference type="ARBA" id="ARBA00022776"/>
    </source>
</evidence>
<dbReference type="Proteomes" id="UP000660262">
    <property type="component" value="Unassembled WGS sequence"/>
</dbReference>